<feature type="non-terminal residue" evidence="2">
    <location>
        <position position="1"/>
    </location>
</feature>
<organism evidence="2 3">
    <name type="scientific">Ensete ventricosum</name>
    <name type="common">Abyssinian banana</name>
    <name type="synonym">Musa ensete</name>
    <dbReference type="NCBI Taxonomy" id="4639"/>
    <lineage>
        <taxon>Eukaryota</taxon>
        <taxon>Viridiplantae</taxon>
        <taxon>Streptophyta</taxon>
        <taxon>Embryophyta</taxon>
        <taxon>Tracheophyta</taxon>
        <taxon>Spermatophyta</taxon>
        <taxon>Magnoliopsida</taxon>
        <taxon>Liliopsida</taxon>
        <taxon>Zingiberales</taxon>
        <taxon>Musaceae</taxon>
        <taxon>Ensete</taxon>
    </lineage>
</organism>
<name>A0A426YFD1_ENSVE</name>
<evidence type="ECO:0000313" key="2">
    <source>
        <dbReference type="EMBL" id="RRT50396.1"/>
    </source>
</evidence>
<feature type="compositionally biased region" description="Low complexity" evidence="1">
    <location>
        <begin position="167"/>
        <end position="179"/>
    </location>
</feature>
<dbReference type="GO" id="GO:0006281">
    <property type="term" value="P:DNA repair"/>
    <property type="evidence" value="ECO:0007669"/>
    <property type="project" value="InterPro"/>
</dbReference>
<feature type="compositionally biased region" description="Basic and acidic residues" evidence="1">
    <location>
        <begin position="275"/>
        <end position="293"/>
    </location>
</feature>
<dbReference type="InterPro" id="IPR044811">
    <property type="entry name" value="DME/ROS1"/>
</dbReference>
<dbReference type="PANTHER" id="PTHR46213">
    <property type="entry name" value="TRANSCRIPTIONAL ACTIVATOR DEMETER"/>
    <property type="match status" value="1"/>
</dbReference>
<feature type="region of interest" description="Disordered" evidence="1">
    <location>
        <begin position="131"/>
        <end position="194"/>
    </location>
</feature>
<dbReference type="GO" id="GO:0035514">
    <property type="term" value="F:DNA demethylase activity"/>
    <property type="evidence" value="ECO:0007669"/>
    <property type="project" value="InterPro"/>
</dbReference>
<sequence length="357" mass="39970">DRRFSRWKGSVVDSVVGVFLTQNVSDHLSSSAFMALAARFPLWSGCHGSETNTKERDPCIKHVGSCIETLDGNTSKWQGQISDKELHDPSSLVIVGDNETANSNESFGSNISGKVADYSKVYLDSKETVIDVSHESPDTESGTPVTLTGSTGVAEAEDRWSVEDAGSSQNSVVSSQNSSENPAQTADPIGINSLSNIRVENKEEKRQCEVESTKQAVQFQLQEQNSDNQQNFPNLHNNGNPLEVSARVQLDLKDDVYVSKKISAETPKRKSKEKKLKDENERKNHDWDSLRKEVNRDGTKKERIYGTMDSVNWEAVRCAEVNEISETIRERGMNNMLAERIKKYLWPRLCKLDQRTL</sequence>
<dbReference type="PANTHER" id="PTHR46213:SF13">
    <property type="entry name" value="DEMETER-LIKE PROTEIN 2-RELATED"/>
    <property type="match status" value="1"/>
</dbReference>
<reference evidence="2 3" key="1">
    <citation type="journal article" date="2014" name="Agronomy (Basel)">
        <title>A Draft Genome Sequence for Ensete ventricosum, the Drought-Tolerant Tree Against Hunger.</title>
        <authorList>
            <person name="Harrison J."/>
            <person name="Moore K.A."/>
            <person name="Paszkiewicz K."/>
            <person name="Jones T."/>
            <person name="Grant M."/>
            <person name="Ambacheew D."/>
            <person name="Muzemil S."/>
            <person name="Studholme D.J."/>
        </authorList>
    </citation>
    <scope>NUCLEOTIDE SEQUENCE [LARGE SCALE GENOMIC DNA]</scope>
</reference>
<dbReference type="SUPFAM" id="SSF48150">
    <property type="entry name" value="DNA-glycosylase"/>
    <property type="match status" value="1"/>
</dbReference>
<dbReference type="InterPro" id="IPR011257">
    <property type="entry name" value="DNA_glycosylase"/>
</dbReference>
<feature type="compositionally biased region" description="Polar residues" evidence="1">
    <location>
        <begin position="139"/>
        <end position="151"/>
    </location>
</feature>
<dbReference type="AlphaFoldDB" id="A0A426YFD1"/>
<dbReference type="GO" id="GO:0141166">
    <property type="term" value="P:chromosomal 5-methylcytosine DNA demethylation pathway"/>
    <property type="evidence" value="ECO:0007669"/>
    <property type="project" value="InterPro"/>
</dbReference>
<protein>
    <submittedName>
        <fullName evidence="2">Uncharacterized protein</fullName>
    </submittedName>
</protein>
<evidence type="ECO:0000256" key="1">
    <source>
        <dbReference type="SAM" id="MobiDB-lite"/>
    </source>
</evidence>
<gene>
    <name evidence="2" type="ORF">B296_00051772</name>
</gene>
<dbReference type="Proteomes" id="UP000287651">
    <property type="component" value="Unassembled WGS sequence"/>
</dbReference>
<accession>A0A426YFD1</accession>
<proteinExistence type="predicted"/>
<evidence type="ECO:0000313" key="3">
    <source>
        <dbReference type="Proteomes" id="UP000287651"/>
    </source>
</evidence>
<dbReference type="EMBL" id="AMZH03012784">
    <property type="protein sequence ID" value="RRT50396.1"/>
    <property type="molecule type" value="Genomic_DNA"/>
</dbReference>
<dbReference type="GO" id="GO:0019104">
    <property type="term" value="F:DNA N-glycosylase activity"/>
    <property type="evidence" value="ECO:0007669"/>
    <property type="project" value="InterPro"/>
</dbReference>
<feature type="region of interest" description="Disordered" evidence="1">
    <location>
        <begin position="263"/>
        <end position="293"/>
    </location>
</feature>
<comment type="caution">
    <text evidence="2">The sequence shown here is derived from an EMBL/GenBank/DDBJ whole genome shotgun (WGS) entry which is preliminary data.</text>
</comment>